<dbReference type="Pfam" id="PF00954">
    <property type="entry name" value="S_locus_glycop"/>
    <property type="match status" value="1"/>
</dbReference>
<comment type="catalytic activity">
    <reaction evidence="9 11">
        <text>L-threonyl-[protein] + ATP = O-phospho-L-threonyl-[protein] + ADP + H(+)</text>
        <dbReference type="Rhea" id="RHEA:46608"/>
        <dbReference type="Rhea" id="RHEA-COMP:11060"/>
        <dbReference type="Rhea" id="RHEA-COMP:11605"/>
        <dbReference type="ChEBI" id="CHEBI:15378"/>
        <dbReference type="ChEBI" id="CHEBI:30013"/>
        <dbReference type="ChEBI" id="CHEBI:30616"/>
        <dbReference type="ChEBI" id="CHEBI:61977"/>
        <dbReference type="ChEBI" id="CHEBI:456216"/>
        <dbReference type="EC" id="2.7.11.1"/>
    </reaction>
</comment>
<dbReference type="GO" id="GO:0048544">
    <property type="term" value="P:recognition of pollen"/>
    <property type="evidence" value="ECO:0007669"/>
    <property type="project" value="InterPro"/>
</dbReference>
<evidence type="ECO:0000256" key="1">
    <source>
        <dbReference type="ARBA" id="ARBA00022527"/>
    </source>
</evidence>
<dbReference type="Gene3D" id="1.10.510.10">
    <property type="entry name" value="Transferase(Phosphotransferase) domain 1"/>
    <property type="match status" value="1"/>
</dbReference>
<dbReference type="PROSITE" id="PS50948">
    <property type="entry name" value="PAN"/>
    <property type="match status" value="1"/>
</dbReference>
<dbReference type="FunFam" id="1.10.510.10:FF:000060">
    <property type="entry name" value="G-type lectin S-receptor-like serine/threonine-protein kinase"/>
    <property type="match status" value="1"/>
</dbReference>
<keyword evidence="5 11" id="KW-0418">Kinase</keyword>
<dbReference type="Gene3D" id="3.50.4.10">
    <property type="entry name" value="Hepatocyte Growth Factor"/>
    <property type="match status" value="1"/>
</dbReference>
<evidence type="ECO:0000313" key="18">
    <source>
        <dbReference type="Proteomes" id="UP001190926"/>
    </source>
</evidence>
<dbReference type="Proteomes" id="UP001190926">
    <property type="component" value="Unassembled WGS sequence"/>
</dbReference>
<dbReference type="InterPro" id="IPR001245">
    <property type="entry name" value="Ser-Thr/Tyr_kinase_cat_dom"/>
</dbReference>
<evidence type="ECO:0000313" key="17">
    <source>
        <dbReference type="EMBL" id="KAH6835699.1"/>
    </source>
</evidence>
<gene>
    <name evidence="17" type="ORF">C2S53_017727</name>
</gene>
<evidence type="ECO:0000256" key="3">
    <source>
        <dbReference type="ARBA" id="ARBA00022729"/>
    </source>
</evidence>
<evidence type="ECO:0000259" key="15">
    <source>
        <dbReference type="PROSITE" id="PS50927"/>
    </source>
</evidence>
<comment type="caution">
    <text evidence="17">The sequence shown here is derived from an EMBL/GenBank/DDBJ whole genome shotgun (WGS) entry which is preliminary data.</text>
</comment>
<keyword evidence="2 11" id="KW-0808">Transferase</keyword>
<keyword evidence="7" id="KW-1015">Disulfide bond</keyword>
<feature type="transmembrane region" description="Helical" evidence="12">
    <location>
        <begin position="435"/>
        <end position="456"/>
    </location>
</feature>
<evidence type="ECO:0000256" key="7">
    <source>
        <dbReference type="ARBA" id="ARBA00023157"/>
    </source>
</evidence>
<dbReference type="InterPro" id="IPR001480">
    <property type="entry name" value="Bulb-type_lectin_dom"/>
</dbReference>
<evidence type="ECO:0000256" key="5">
    <source>
        <dbReference type="ARBA" id="ARBA00022777"/>
    </source>
</evidence>
<feature type="chain" id="PRO_5042277239" description="Receptor-like serine/threonine-protein kinase" evidence="13">
    <location>
        <begin position="25"/>
        <end position="821"/>
    </location>
</feature>
<evidence type="ECO:0000256" key="6">
    <source>
        <dbReference type="ARBA" id="ARBA00022840"/>
    </source>
</evidence>
<dbReference type="InterPro" id="IPR024171">
    <property type="entry name" value="SRK-like_kinase"/>
</dbReference>
<dbReference type="SMART" id="SM00108">
    <property type="entry name" value="B_lectin"/>
    <property type="match status" value="1"/>
</dbReference>
<keyword evidence="12" id="KW-1133">Transmembrane helix</keyword>
<evidence type="ECO:0000256" key="4">
    <source>
        <dbReference type="ARBA" id="ARBA00022741"/>
    </source>
</evidence>
<dbReference type="Gene3D" id="2.90.10.10">
    <property type="entry name" value="Bulb-type lectin domain"/>
    <property type="match status" value="1"/>
</dbReference>
<dbReference type="PIRSF" id="PIRSF000641">
    <property type="entry name" value="SRK"/>
    <property type="match status" value="1"/>
</dbReference>
<dbReference type="GO" id="GO:0004674">
    <property type="term" value="F:protein serine/threonine kinase activity"/>
    <property type="evidence" value="ECO:0007669"/>
    <property type="project" value="UniProtKB-KW"/>
</dbReference>
<protein>
    <recommendedName>
        <fullName evidence="11">Receptor-like serine/threonine-protein kinase</fullName>
        <ecNumber evidence="11">2.7.11.1</ecNumber>
    </recommendedName>
</protein>
<feature type="domain" description="Protein kinase" evidence="14">
    <location>
        <begin position="506"/>
        <end position="791"/>
    </location>
</feature>
<reference evidence="17 18" key="1">
    <citation type="journal article" date="2021" name="Nat. Commun.">
        <title>Incipient diploidization of the medicinal plant Perilla within 10,000 years.</title>
        <authorList>
            <person name="Zhang Y."/>
            <person name="Shen Q."/>
            <person name="Leng L."/>
            <person name="Zhang D."/>
            <person name="Chen S."/>
            <person name="Shi Y."/>
            <person name="Ning Z."/>
            <person name="Chen S."/>
        </authorList>
    </citation>
    <scope>NUCLEOTIDE SEQUENCE [LARGE SCALE GENOMIC DNA]</scope>
    <source>
        <strain evidence="18">cv. PC099</strain>
    </source>
</reference>
<dbReference type="PROSITE" id="PS50011">
    <property type="entry name" value="PROTEIN_KINASE_DOM"/>
    <property type="match status" value="1"/>
</dbReference>
<evidence type="ECO:0000256" key="8">
    <source>
        <dbReference type="ARBA" id="ARBA00023180"/>
    </source>
</evidence>
<dbReference type="SMART" id="SM00473">
    <property type="entry name" value="PAN_AP"/>
    <property type="match status" value="1"/>
</dbReference>
<accession>A0AAD4JLV1</accession>
<keyword evidence="1 11" id="KW-0723">Serine/threonine-protein kinase</keyword>
<dbReference type="PANTHER" id="PTHR32444">
    <property type="entry name" value="BULB-TYPE LECTIN DOMAIN-CONTAINING PROTEIN"/>
    <property type="match status" value="1"/>
</dbReference>
<evidence type="ECO:0000259" key="16">
    <source>
        <dbReference type="PROSITE" id="PS50948"/>
    </source>
</evidence>
<dbReference type="PROSITE" id="PS00108">
    <property type="entry name" value="PROTEIN_KINASE_ST"/>
    <property type="match status" value="1"/>
</dbReference>
<dbReference type="InterPro" id="IPR000858">
    <property type="entry name" value="S_locus_glycoprot_dom"/>
</dbReference>
<keyword evidence="8" id="KW-0325">Glycoprotein</keyword>
<evidence type="ECO:0000259" key="14">
    <source>
        <dbReference type="PROSITE" id="PS50011"/>
    </source>
</evidence>
<dbReference type="InterPro" id="IPR003609">
    <property type="entry name" value="Pan_app"/>
</dbReference>
<keyword evidence="4 11" id="KW-0547">Nucleotide-binding</keyword>
<keyword evidence="18" id="KW-1185">Reference proteome</keyword>
<comment type="catalytic activity">
    <reaction evidence="10 11">
        <text>L-seryl-[protein] + ATP = O-phospho-L-seryl-[protein] + ADP + H(+)</text>
        <dbReference type="Rhea" id="RHEA:17989"/>
        <dbReference type="Rhea" id="RHEA-COMP:9863"/>
        <dbReference type="Rhea" id="RHEA-COMP:11604"/>
        <dbReference type="ChEBI" id="CHEBI:15378"/>
        <dbReference type="ChEBI" id="CHEBI:29999"/>
        <dbReference type="ChEBI" id="CHEBI:30616"/>
        <dbReference type="ChEBI" id="CHEBI:83421"/>
        <dbReference type="ChEBI" id="CHEBI:456216"/>
        <dbReference type="EC" id="2.7.11.1"/>
    </reaction>
</comment>
<dbReference type="CDD" id="cd14066">
    <property type="entry name" value="STKc_IRAK"/>
    <property type="match status" value="1"/>
</dbReference>
<evidence type="ECO:0000256" key="9">
    <source>
        <dbReference type="ARBA" id="ARBA00047899"/>
    </source>
</evidence>
<dbReference type="PROSITE" id="PS50927">
    <property type="entry name" value="BULB_LECTIN"/>
    <property type="match status" value="1"/>
</dbReference>
<dbReference type="FunFam" id="3.30.200.20:FF:000195">
    <property type="entry name" value="G-type lectin S-receptor-like serine/threonine-protein kinase"/>
    <property type="match status" value="1"/>
</dbReference>
<dbReference type="PANTHER" id="PTHR32444:SF183">
    <property type="entry name" value="APPLE DOMAIN-CONTAINING PROTEIN"/>
    <property type="match status" value="1"/>
</dbReference>
<dbReference type="GO" id="GO:0005524">
    <property type="term" value="F:ATP binding"/>
    <property type="evidence" value="ECO:0007669"/>
    <property type="project" value="UniProtKB-KW"/>
</dbReference>
<dbReference type="Gene3D" id="3.30.200.20">
    <property type="entry name" value="Phosphorylase Kinase, domain 1"/>
    <property type="match status" value="1"/>
</dbReference>
<dbReference type="FunFam" id="2.90.10.10:FF:000004">
    <property type="entry name" value="G-type lectin S-receptor-like serine/threonine-protein kinase"/>
    <property type="match status" value="1"/>
</dbReference>
<dbReference type="InterPro" id="IPR036426">
    <property type="entry name" value="Bulb-type_lectin_dom_sf"/>
</dbReference>
<dbReference type="EC" id="2.7.11.1" evidence="11"/>
<evidence type="ECO:0000256" key="13">
    <source>
        <dbReference type="SAM" id="SignalP"/>
    </source>
</evidence>
<evidence type="ECO:0000256" key="11">
    <source>
        <dbReference type="PIRNR" id="PIRNR000641"/>
    </source>
</evidence>
<dbReference type="EMBL" id="SDAM02000033">
    <property type="protein sequence ID" value="KAH6835699.1"/>
    <property type="molecule type" value="Genomic_DNA"/>
</dbReference>
<dbReference type="InterPro" id="IPR011009">
    <property type="entry name" value="Kinase-like_dom_sf"/>
</dbReference>
<feature type="domain" description="Apple" evidence="16">
    <location>
        <begin position="342"/>
        <end position="422"/>
    </location>
</feature>
<dbReference type="AlphaFoldDB" id="A0AAD4JLV1"/>
<dbReference type="Pfam" id="PF01453">
    <property type="entry name" value="B_lectin"/>
    <property type="match status" value="1"/>
</dbReference>
<dbReference type="SMART" id="SM00220">
    <property type="entry name" value="S_TKc"/>
    <property type="match status" value="1"/>
</dbReference>
<dbReference type="CDD" id="cd00028">
    <property type="entry name" value="B_lectin"/>
    <property type="match status" value="1"/>
</dbReference>
<evidence type="ECO:0000256" key="12">
    <source>
        <dbReference type="SAM" id="Phobius"/>
    </source>
</evidence>
<sequence length="821" mass="91995">MNTIWHKYYIPVLIITTSLLATDATDTINTSQILSDNDYDTVISSRGLYELGFFSPDNSKKRYVGIWFKRITPRTVVWVANRDNPLTDRSGMLRVTEPGHLVLLNATNATIWSTNASSSVQNPVVRLLDSGNLVVKEANEDNPEKILWQSFDNPTDTFLPGMKLGKNFVTGLQICITSWKSRGDPAPGDFTFAFDPIGYPQLVLRKDAYVTYRMGPWNGVGFSGLPNLQKNAIFTIGAIINKNEAYYHYEIHDDSIVTRFTLDENGVGRRWVWTDRTQAWIGALAVPIDDCDSYNACGPNGRCNIENSPLCDCLNKFKPNDPQAWGVGEWSSGCNRSTPLNCQNGDAFLKYSGIKLPDTQNSWFNETMTLKECKAICSKNCSCTAYGHLNISEGGTGCLLWFGDLMDIRGMSPGQDIYIRIASSERDSEGRKRKILIVTLSLVAGIFLLSLSLLLYSRKSKKLVRQLPERGRLRSNYVDCHPDQSHKDLGLPIFDLSTIIKATDNFSINNKLGEGGFGPVYKGLLEDGQIIAVKRLSRSSFQGKDEFKNEVICIAKLQHRNLVKLQGCCTQGEEMMLVYEYLTNKSLDLILFDTTKSKMLDWPTRFNIINGIARGLMYLHQDSRLRVIHRDLKASNILLDSDMIPKISDFGLARTFGGNETGANTNRVVGTYGYMSPEYAGHGVFSVKSDVFSFGVMVLEIVSGKENRRFSYRDHHLNFLGYAWMLYREDKSVELVDSCLRNSSNLSEVVRSIHVGLLCVQEHPDDRPSMSSVVVMLSNDGVLPEPKHPGFVTERDMLQTMTSSTGSCTNRITTSVLLEGR</sequence>
<organism evidence="17 18">
    <name type="scientific">Perilla frutescens var. hirtella</name>
    <name type="common">Perilla citriodora</name>
    <name type="synonym">Perilla setoyensis</name>
    <dbReference type="NCBI Taxonomy" id="608512"/>
    <lineage>
        <taxon>Eukaryota</taxon>
        <taxon>Viridiplantae</taxon>
        <taxon>Streptophyta</taxon>
        <taxon>Embryophyta</taxon>
        <taxon>Tracheophyta</taxon>
        <taxon>Spermatophyta</taxon>
        <taxon>Magnoliopsida</taxon>
        <taxon>eudicotyledons</taxon>
        <taxon>Gunneridae</taxon>
        <taxon>Pentapetalae</taxon>
        <taxon>asterids</taxon>
        <taxon>lamiids</taxon>
        <taxon>Lamiales</taxon>
        <taxon>Lamiaceae</taxon>
        <taxon>Nepetoideae</taxon>
        <taxon>Elsholtzieae</taxon>
        <taxon>Perilla</taxon>
    </lineage>
</organism>
<dbReference type="InterPro" id="IPR008271">
    <property type="entry name" value="Ser/Thr_kinase_AS"/>
</dbReference>
<feature type="domain" description="Bulb-type lectin" evidence="15">
    <location>
        <begin position="25"/>
        <end position="148"/>
    </location>
</feature>
<keyword evidence="3 13" id="KW-0732">Signal</keyword>
<dbReference type="Pfam" id="PF07714">
    <property type="entry name" value="PK_Tyr_Ser-Thr"/>
    <property type="match status" value="1"/>
</dbReference>
<dbReference type="InterPro" id="IPR000719">
    <property type="entry name" value="Prot_kinase_dom"/>
</dbReference>
<dbReference type="SUPFAM" id="SSF56112">
    <property type="entry name" value="Protein kinase-like (PK-like)"/>
    <property type="match status" value="1"/>
</dbReference>
<evidence type="ECO:0000256" key="10">
    <source>
        <dbReference type="ARBA" id="ARBA00048679"/>
    </source>
</evidence>
<comment type="similarity">
    <text evidence="11">Belongs to the protein kinase superfamily. Ser/Thr protein kinase family.</text>
</comment>
<keyword evidence="6 11" id="KW-0067">ATP-binding</keyword>
<dbReference type="CDD" id="cd00054">
    <property type="entry name" value="EGF_CA"/>
    <property type="match status" value="1"/>
</dbReference>
<keyword evidence="12" id="KW-0812">Transmembrane</keyword>
<proteinExistence type="inferred from homology"/>
<evidence type="ECO:0000256" key="2">
    <source>
        <dbReference type="ARBA" id="ARBA00022679"/>
    </source>
</evidence>
<keyword evidence="12" id="KW-0472">Membrane</keyword>
<feature type="signal peptide" evidence="13">
    <location>
        <begin position="1"/>
        <end position="24"/>
    </location>
</feature>
<dbReference type="CDD" id="cd01098">
    <property type="entry name" value="PAN_AP_plant"/>
    <property type="match status" value="1"/>
</dbReference>
<dbReference type="SUPFAM" id="SSF51110">
    <property type="entry name" value="alpha-D-mannose-specific plant lectins"/>
    <property type="match status" value="1"/>
</dbReference>
<name>A0AAD4JLV1_PERFH</name>
<dbReference type="Pfam" id="PF08276">
    <property type="entry name" value="PAN_2"/>
    <property type="match status" value="1"/>
</dbReference>